<keyword evidence="1" id="KW-0472">Membrane</keyword>
<accession>A0ABU6P543</accession>
<gene>
    <name evidence="2" type="ORF">P9271_23600</name>
</gene>
<protein>
    <submittedName>
        <fullName evidence="2">DUF4305 domain-containing protein</fullName>
    </submittedName>
</protein>
<dbReference type="EMBL" id="JARTFS010000033">
    <property type="protein sequence ID" value="MED4404248.1"/>
    <property type="molecule type" value="Genomic_DNA"/>
</dbReference>
<dbReference type="Pfam" id="PF14146">
    <property type="entry name" value="DUF4305"/>
    <property type="match status" value="1"/>
</dbReference>
<reference evidence="2 3" key="1">
    <citation type="submission" date="2023-03" db="EMBL/GenBank/DDBJ databases">
        <title>Bacillus Genome Sequencing.</title>
        <authorList>
            <person name="Dunlap C."/>
        </authorList>
    </citation>
    <scope>NUCLEOTIDE SEQUENCE [LARGE SCALE GENOMIC DNA]</scope>
    <source>
        <strain evidence="2 3">NRS-1717</strain>
    </source>
</reference>
<sequence>MRTNPTSMGLFYLLMGSLFIYLAANSAKNGLFTLPTIIIMLIATFDLGVAIRMFALSFKLKKMKEKEK</sequence>
<organism evidence="2 3">
    <name type="scientific">Metabacillus fastidiosus</name>
    <dbReference type="NCBI Taxonomy" id="1458"/>
    <lineage>
        <taxon>Bacteria</taxon>
        <taxon>Bacillati</taxon>
        <taxon>Bacillota</taxon>
        <taxon>Bacilli</taxon>
        <taxon>Bacillales</taxon>
        <taxon>Bacillaceae</taxon>
        <taxon>Metabacillus</taxon>
    </lineage>
</organism>
<proteinExistence type="predicted"/>
<dbReference type="GeneID" id="301142131"/>
<evidence type="ECO:0000313" key="3">
    <source>
        <dbReference type="Proteomes" id="UP001342826"/>
    </source>
</evidence>
<dbReference type="InterPro" id="IPR025426">
    <property type="entry name" value="DUF4305"/>
</dbReference>
<dbReference type="RefSeq" id="WP_066232405.1">
    <property type="nucleotide sequence ID" value="NZ_JARSOS010000013.1"/>
</dbReference>
<comment type="caution">
    <text evidence="2">The sequence shown here is derived from an EMBL/GenBank/DDBJ whole genome shotgun (WGS) entry which is preliminary data.</text>
</comment>
<name>A0ABU6P543_9BACI</name>
<dbReference type="Proteomes" id="UP001342826">
    <property type="component" value="Unassembled WGS sequence"/>
</dbReference>
<keyword evidence="1" id="KW-0812">Transmembrane</keyword>
<feature type="transmembrane region" description="Helical" evidence="1">
    <location>
        <begin position="36"/>
        <end position="58"/>
    </location>
</feature>
<evidence type="ECO:0000256" key="1">
    <source>
        <dbReference type="SAM" id="Phobius"/>
    </source>
</evidence>
<keyword evidence="1" id="KW-1133">Transmembrane helix</keyword>
<evidence type="ECO:0000313" key="2">
    <source>
        <dbReference type="EMBL" id="MED4404248.1"/>
    </source>
</evidence>
<keyword evidence="3" id="KW-1185">Reference proteome</keyword>